<dbReference type="InterPro" id="IPR015943">
    <property type="entry name" value="WD40/YVTN_repeat-like_dom_sf"/>
</dbReference>
<dbReference type="GO" id="GO:0017057">
    <property type="term" value="F:6-phosphogluconolactonase activity"/>
    <property type="evidence" value="ECO:0007669"/>
    <property type="project" value="TreeGrafter"/>
</dbReference>
<gene>
    <name evidence="2" type="ORF">MF646_12315</name>
</gene>
<dbReference type="Gene3D" id="2.130.10.10">
    <property type="entry name" value="YVTN repeat-like/Quinoprotein amine dehydrogenase"/>
    <property type="match status" value="1"/>
</dbReference>
<dbReference type="InterPro" id="IPR050282">
    <property type="entry name" value="Cycloisomerase_2"/>
</dbReference>
<sequence length="349" mass="37489">MVVSKKLTAYIGTYTKGDSKGIYRLSMDDTSGTIDDVQVAAELENPTFLTVTSDQKYLYSVTKVEDQGGVGAYSIEPDGQLSLLNYNVADGSPPCHVSLNDSNNFLFSANYHQGTGIAYKLTDNGEIAAVTSTVTHAGSGPHERQEKPHAHYAGLTPDEHYLCVVDLGTDEMVVYSFDNGTLTKHSEQTFKPGTGPRHIQFHPNGKFAYVNGELSSEVIALSYDFETGSFNELQYISSLPAGIGEESIGGAIKLSADGKFLYASNRGHDSIAVFQIDADTGHLTLVDHTSTEGSFPRDFTIDPTGKFLLAANQDTSNIVQFTIDSSTGKLTPTGVTVSVPNPVCVVFTN</sequence>
<protein>
    <submittedName>
        <fullName evidence="2">Lactonase family protein</fullName>
    </submittedName>
</protein>
<accession>A0A9X2I481</accession>
<comment type="caution">
    <text evidence="2">The sequence shown here is derived from an EMBL/GenBank/DDBJ whole genome shotgun (WGS) entry which is preliminary data.</text>
</comment>
<dbReference type="SUPFAM" id="SSF51004">
    <property type="entry name" value="C-terminal (heme d1) domain of cytochrome cd1-nitrite reductase"/>
    <property type="match status" value="1"/>
</dbReference>
<dbReference type="RefSeq" id="WP_250096802.1">
    <property type="nucleotide sequence ID" value="NZ_JAKRYL010000011.1"/>
</dbReference>
<evidence type="ECO:0000313" key="2">
    <source>
        <dbReference type="EMBL" id="MCL7747906.1"/>
    </source>
</evidence>
<dbReference type="GO" id="GO:0005829">
    <property type="term" value="C:cytosol"/>
    <property type="evidence" value="ECO:0007669"/>
    <property type="project" value="TreeGrafter"/>
</dbReference>
<name>A0A9X2I481_9BACI</name>
<dbReference type="InterPro" id="IPR011048">
    <property type="entry name" value="Haem_d1_sf"/>
</dbReference>
<dbReference type="Pfam" id="PF10282">
    <property type="entry name" value="Lactonase"/>
    <property type="match status" value="1"/>
</dbReference>
<dbReference type="FunFam" id="2.130.10.10:FF:000306">
    <property type="entry name" value="3-carboxymuconate cyclase"/>
    <property type="match status" value="1"/>
</dbReference>
<dbReference type="Proteomes" id="UP001139150">
    <property type="component" value="Unassembled WGS sequence"/>
</dbReference>
<evidence type="ECO:0000256" key="1">
    <source>
        <dbReference type="ARBA" id="ARBA00005564"/>
    </source>
</evidence>
<evidence type="ECO:0000313" key="3">
    <source>
        <dbReference type="Proteomes" id="UP001139150"/>
    </source>
</evidence>
<dbReference type="PANTHER" id="PTHR30344:SF1">
    <property type="entry name" value="6-PHOSPHOGLUCONOLACTONASE"/>
    <property type="match status" value="1"/>
</dbReference>
<keyword evidence="3" id="KW-1185">Reference proteome</keyword>
<comment type="similarity">
    <text evidence="1">Belongs to the cycloisomerase 2 family.</text>
</comment>
<reference evidence="2" key="1">
    <citation type="submission" date="2022-02" db="EMBL/GenBank/DDBJ databases">
        <title>Halalkalibacter sp. nov. isolated from Lonar Lake, India.</title>
        <authorList>
            <person name="Joshi A."/>
            <person name="Thite S."/>
            <person name="Lodha T."/>
        </authorList>
    </citation>
    <scope>NUCLEOTIDE SEQUENCE</scope>
    <source>
        <strain evidence="2">MEB205</strain>
    </source>
</reference>
<dbReference type="EMBL" id="JAKRYL010000011">
    <property type="protein sequence ID" value="MCL7747906.1"/>
    <property type="molecule type" value="Genomic_DNA"/>
</dbReference>
<dbReference type="PANTHER" id="PTHR30344">
    <property type="entry name" value="6-PHOSPHOGLUCONOLACTONASE-RELATED"/>
    <property type="match status" value="1"/>
</dbReference>
<proteinExistence type="inferred from homology"/>
<dbReference type="InterPro" id="IPR019405">
    <property type="entry name" value="Lactonase_7-beta_prop"/>
</dbReference>
<dbReference type="AlphaFoldDB" id="A0A9X2I481"/>
<organism evidence="2 3">
    <name type="scientific">Halalkalibacter alkaliphilus</name>
    <dbReference type="NCBI Taxonomy" id="2917993"/>
    <lineage>
        <taxon>Bacteria</taxon>
        <taxon>Bacillati</taxon>
        <taxon>Bacillota</taxon>
        <taxon>Bacilli</taxon>
        <taxon>Bacillales</taxon>
        <taxon>Bacillaceae</taxon>
        <taxon>Halalkalibacter</taxon>
    </lineage>
</organism>